<keyword evidence="2" id="KW-1185">Reference proteome</keyword>
<sequence length="310" mass="33125">MVAAGLVVATGLGVAPAAADYGGGGSEDGGASAYVEYAYSHPGSSGTSMTPTGANWPAPTCWYEPAYKPKDFEEYLRAHNYDGSAGADLYEQYFNETDGKYHKGDEGAWWELTVDLDREDLSCAQEYEPYQFIGPDFPQPPDVEVFDAEMLAMFAYERIKLPAPPVDLKPGADRQIVNLETLASFGQDLEPAWVTASIDYLGVQLAATTVATPSRLTLSADSAHADPAECSYELVAAGGGYTVDTEDAACNITYRKSSGEGTYDLQALLTWEVAWNPSADPAGTPTTALPDGQSANDIPVTVKEIQTVVR</sequence>
<evidence type="ECO:0000313" key="2">
    <source>
        <dbReference type="Proteomes" id="UP001500443"/>
    </source>
</evidence>
<name>A0ABN2XLU6_9ACTN</name>
<gene>
    <name evidence="1" type="ORF">GCM10009802_11290</name>
</gene>
<evidence type="ECO:0008006" key="3">
    <source>
        <dbReference type="Google" id="ProtNLM"/>
    </source>
</evidence>
<dbReference type="Proteomes" id="UP001500443">
    <property type="component" value="Unassembled WGS sequence"/>
</dbReference>
<accession>A0ABN2XLU6</accession>
<organism evidence="1 2">
    <name type="scientific">Streptomyces synnematoformans</name>
    <dbReference type="NCBI Taxonomy" id="415721"/>
    <lineage>
        <taxon>Bacteria</taxon>
        <taxon>Bacillati</taxon>
        <taxon>Actinomycetota</taxon>
        <taxon>Actinomycetes</taxon>
        <taxon>Kitasatosporales</taxon>
        <taxon>Streptomycetaceae</taxon>
        <taxon>Streptomyces</taxon>
    </lineage>
</organism>
<evidence type="ECO:0000313" key="1">
    <source>
        <dbReference type="EMBL" id="GAA2112876.1"/>
    </source>
</evidence>
<reference evidence="1 2" key="1">
    <citation type="journal article" date="2019" name="Int. J. Syst. Evol. Microbiol.">
        <title>The Global Catalogue of Microorganisms (GCM) 10K type strain sequencing project: providing services to taxonomists for standard genome sequencing and annotation.</title>
        <authorList>
            <consortium name="The Broad Institute Genomics Platform"/>
            <consortium name="The Broad Institute Genome Sequencing Center for Infectious Disease"/>
            <person name="Wu L."/>
            <person name="Ma J."/>
        </authorList>
    </citation>
    <scope>NUCLEOTIDE SEQUENCE [LARGE SCALE GENOMIC DNA]</scope>
    <source>
        <strain evidence="1 2">JCM 15481</strain>
    </source>
</reference>
<dbReference type="EMBL" id="BAAAPF010000017">
    <property type="protein sequence ID" value="GAA2112876.1"/>
    <property type="molecule type" value="Genomic_DNA"/>
</dbReference>
<comment type="caution">
    <text evidence="1">The sequence shown here is derived from an EMBL/GenBank/DDBJ whole genome shotgun (WGS) entry which is preliminary data.</text>
</comment>
<proteinExistence type="predicted"/>
<protein>
    <recommendedName>
        <fullName evidence="3">Secreted protein</fullName>
    </recommendedName>
</protein>